<organism evidence="1 2">
    <name type="scientific">Caldisericum exile (strain DSM 21853 / NBRC 104410 / AZM16c01)</name>
    <dbReference type="NCBI Taxonomy" id="511051"/>
    <lineage>
        <taxon>Bacteria</taxon>
        <taxon>Pseudomonadati</taxon>
        <taxon>Caldisericota/Cryosericota group</taxon>
        <taxon>Caldisericota</taxon>
        <taxon>Caldisericia</taxon>
        <taxon>Caldisericales</taxon>
        <taxon>Caldisericaceae</taxon>
        <taxon>Caldisericum</taxon>
    </lineage>
</organism>
<dbReference type="KEGG" id="cex:CSE_05600"/>
<evidence type="ECO:0000313" key="1">
    <source>
        <dbReference type="EMBL" id="BAL80686.1"/>
    </source>
</evidence>
<accession>A0A7U6GE34</accession>
<protein>
    <submittedName>
        <fullName evidence="1">Uncharacterized protein</fullName>
    </submittedName>
</protein>
<proteinExistence type="predicted"/>
<gene>
    <name evidence="1" type="ordered locus">CSE_05600</name>
</gene>
<dbReference type="RefSeq" id="WP_014453090.1">
    <property type="nucleotide sequence ID" value="NC_017096.1"/>
</dbReference>
<name>A0A7U6GE34_CALEA</name>
<evidence type="ECO:0000313" key="2">
    <source>
        <dbReference type="Proteomes" id="UP000004793"/>
    </source>
</evidence>
<dbReference type="Proteomes" id="UP000004793">
    <property type="component" value="Chromosome"/>
</dbReference>
<keyword evidence="2" id="KW-1185">Reference proteome</keyword>
<dbReference type="EMBL" id="AP012051">
    <property type="protein sequence ID" value="BAL80686.1"/>
    <property type="molecule type" value="Genomic_DNA"/>
</dbReference>
<sequence length="102" mass="11063">MVRRYAKISITIFTVFLLLMSNAVLFPIEEVKGATISLSGSSTVAVNTTTHYTCSVSGYSYDGNLSYSWDPGSYGIVVSSGKISNTTAIDRYENLSLVKGQF</sequence>
<reference evidence="1 2" key="1">
    <citation type="submission" date="2011-01" db="EMBL/GenBank/DDBJ databases">
        <title>Whole genome sequence of Caldisericum exile AZM16c01.</title>
        <authorList>
            <person name="Narita-Yamada S."/>
            <person name="Kawakoshi A."/>
            <person name="Nakamura S."/>
            <person name="Sasagawa M."/>
            <person name="Fukada J."/>
            <person name="Sekine M."/>
            <person name="Kato Y."/>
            <person name="Fukai R."/>
            <person name="Sasaki K."/>
            <person name="Hanamaki A."/>
            <person name="Narita H."/>
            <person name="Konno Y."/>
            <person name="Mori K."/>
            <person name="Yamazaki S."/>
            <person name="Suzuki K."/>
            <person name="Fujita N."/>
        </authorList>
    </citation>
    <scope>NUCLEOTIDE SEQUENCE [LARGE SCALE GENOMIC DNA]</scope>
    <source>
        <strain evidence="2">DSM 21853 / NBRC 104410 / AZM16c01</strain>
    </source>
</reference>
<dbReference type="AlphaFoldDB" id="A0A7U6GE34"/>